<protein>
    <recommendedName>
        <fullName evidence="3">HPt domain-containing protein</fullName>
    </recommendedName>
</protein>
<evidence type="ECO:0000256" key="1">
    <source>
        <dbReference type="ARBA" id="ARBA00023012"/>
    </source>
</evidence>
<gene>
    <name evidence="4" type="ORF">HHL11_21895</name>
</gene>
<comment type="caution">
    <text evidence="4">The sequence shown here is derived from an EMBL/GenBank/DDBJ whole genome shotgun (WGS) entry which is preliminary data.</text>
</comment>
<dbReference type="RefSeq" id="WP_169420680.1">
    <property type="nucleotide sequence ID" value="NZ_JABBFX010000002.1"/>
</dbReference>
<dbReference type="EMBL" id="JABBFX010000002">
    <property type="protein sequence ID" value="NML46414.1"/>
    <property type="molecule type" value="Genomic_DNA"/>
</dbReference>
<feature type="domain" description="HPt" evidence="3">
    <location>
        <begin position="11"/>
        <end position="107"/>
    </location>
</feature>
<proteinExistence type="predicted"/>
<feature type="modified residue" description="Phosphohistidine" evidence="2">
    <location>
        <position position="54"/>
    </location>
</feature>
<accession>A0A848H7D1</accession>
<organism evidence="4 5">
    <name type="scientific">Ramlibacter agri</name>
    <dbReference type="NCBI Taxonomy" id="2728837"/>
    <lineage>
        <taxon>Bacteria</taxon>
        <taxon>Pseudomonadati</taxon>
        <taxon>Pseudomonadota</taxon>
        <taxon>Betaproteobacteria</taxon>
        <taxon>Burkholderiales</taxon>
        <taxon>Comamonadaceae</taxon>
        <taxon>Ramlibacter</taxon>
    </lineage>
</organism>
<dbReference type="AlphaFoldDB" id="A0A848H7D1"/>
<dbReference type="CDD" id="cd00088">
    <property type="entry name" value="HPT"/>
    <property type="match status" value="1"/>
</dbReference>
<dbReference type="PROSITE" id="PS50894">
    <property type="entry name" value="HPT"/>
    <property type="match status" value="1"/>
</dbReference>
<sequence>MSDAADFQKALQQFRDDYARQVPERLAEARAFLRQCLAAPQDEEPLRGLHGIVHKIAGSAGTFGLKDLSVAARTLEERLDAMLLQPARTRDDFAPLQDELAGLDRLL</sequence>
<name>A0A848H7D1_9BURK</name>
<dbReference type="Proteomes" id="UP000541185">
    <property type="component" value="Unassembled WGS sequence"/>
</dbReference>
<dbReference type="GO" id="GO:0004672">
    <property type="term" value="F:protein kinase activity"/>
    <property type="evidence" value="ECO:0007669"/>
    <property type="project" value="UniProtKB-ARBA"/>
</dbReference>
<keyword evidence="2" id="KW-0597">Phosphoprotein</keyword>
<evidence type="ECO:0000313" key="5">
    <source>
        <dbReference type="Proteomes" id="UP000541185"/>
    </source>
</evidence>
<reference evidence="4 5" key="1">
    <citation type="submission" date="2020-04" db="EMBL/GenBank/DDBJ databases">
        <title>Ramlibacter sp. G-1-2-2 isolated from soil.</title>
        <authorList>
            <person name="Dahal R.H."/>
        </authorList>
    </citation>
    <scope>NUCLEOTIDE SEQUENCE [LARGE SCALE GENOMIC DNA]</scope>
    <source>
        <strain evidence="4 5">G-1-2-2</strain>
    </source>
</reference>
<dbReference type="InterPro" id="IPR036641">
    <property type="entry name" value="HPT_dom_sf"/>
</dbReference>
<keyword evidence="1" id="KW-0902">Two-component regulatory system</keyword>
<dbReference type="Pfam" id="PF01627">
    <property type="entry name" value="Hpt"/>
    <property type="match status" value="1"/>
</dbReference>
<evidence type="ECO:0000256" key="2">
    <source>
        <dbReference type="PROSITE-ProRule" id="PRU00110"/>
    </source>
</evidence>
<evidence type="ECO:0000259" key="3">
    <source>
        <dbReference type="PROSITE" id="PS50894"/>
    </source>
</evidence>
<evidence type="ECO:0000313" key="4">
    <source>
        <dbReference type="EMBL" id="NML46414.1"/>
    </source>
</evidence>
<dbReference type="Gene3D" id="1.20.120.160">
    <property type="entry name" value="HPT domain"/>
    <property type="match status" value="1"/>
</dbReference>
<dbReference type="GO" id="GO:0000160">
    <property type="term" value="P:phosphorelay signal transduction system"/>
    <property type="evidence" value="ECO:0007669"/>
    <property type="project" value="UniProtKB-KW"/>
</dbReference>
<dbReference type="InterPro" id="IPR008207">
    <property type="entry name" value="Sig_transdc_His_kin_Hpt_dom"/>
</dbReference>
<keyword evidence="5" id="KW-1185">Reference proteome</keyword>
<dbReference type="SUPFAM" id="SSF47226">
    <property type="entry name" value="Histidine-containing phosphotransfer domain, HPT domain"/>
    <property type="match status" value="1"/>
</dbReference>